<feature type="region of interest" description="Disordered" evidence="2">
    <location>
        <begin position="171"/>
        <end position="200"/>
    </location>
</feature>
<gene>
    <name evidence="3" type="ORF">AK812_SmicGene41376</name>
</gene>
<dbReference type="Proteomes" id="UP000186817">
    <property type="component" value="Unassembled WGS sequence"/>
</dbReference>
<evidence type="ECO:0000256" key="1">
    <source>
        <dbReference type="SAM" id="Coils"/>
    </source>
</evidence>
<evidence type="ECO:0008006" key="5">
    <source>
        <dbReference type="Google" id="ProtNLM"/>
    </source>
</evidence>
<name>A0A1Q9C692_SYMMI</name>
<evidence type="ECO:0000313" key="4">
    <source>
        <dbReference type="Proteomes" id="UP000186817"/>
    </source>
</evidence>
<accession>A0A1Q9C692</accession>
<organism evidence="3 4">
    <name type="scientific">Symbiodinium microadriaticum</name>
    <name type="common">Dinoflagellate</name>
    <name type="synonym">Zooxanthella microadriatica</name>
    <dbReference type="NCBI Taxonomy" id="2951"/>
    <lineage>
        <taxon>Eukaryota</taxon>
        <taxon>Sar</taxon>
        <taxon>Alveolata</taxon>
        <taxon>Dinophyceae</taxon>
        <taxon>Suessiales</taxon>
        <taxon>Symbiodiniaceae</taxon>
        <taxon>Symbiodinium</taxon>
    </lineage>
</organism>
<reference evidence="3 4" key="1">
    <citation type="submission" date="2016-02" db="EMBL/GenBank/DDBJ databases">
        <title>Genome analysis of coral dinoflagellate symbionts highlights evolutionary adaptations to a symbiotic lifestyle.</title>
        <authorList>
            <person name="Aranda M."/>
            <person name="Li Y."/>
            <person name="Liew Y.J."/>
            <person name="Baumgarten S."/>
            <person name="Simakov O."/>
            <person name="Wilson M."/>
            <person name="Piel J."/>
            <person name="Ashoor H."/>
            <person name="Bougouffa S."/>
            <person name="Bajic V.B."/>
            <person name="Ryu T."/>
            <person name="Ravasi T."/>
            <person name="Bayer T."/>
            <person name="Micklem G."/>
            <person name="Kim H."/>
            <person name="Bhak J."/>
            <person name="Lajeunesse T.C."/>
            <person name="Voolstra C.R."/>
        </authorList>
    </citation>
    <scope>NUCLEOTIDE SEQUENCE [LARGE SCALE GENOMIC DNA]</scope>
    <source>
        <strain evidence="3 4">CCMP2467</strain>
    </source>
</reference>
<feature type="coiled-coil region" evidence="1">
    <location>
        <begin position="204"/>
        <end position="231"/>
    </location>
</feature>
<sequence length="759" mass="82152">MDPMVRSRRGASAQGEPETEATGAQLERDYQTALGQADPGMNPREVVTSVVPGEASPGTLEQGGAGGGVESLPLPTASPFHSERVRDQVELLRKRPADLDYEQARVEAERLGPSGALEPDYSTAFGTNPDVGPRVARVEAVGPSAGTASEAAVTGSGSGPIPGVRLVSVDKAGPESGLQSGSVEGVFTSPEDDTPELLPDNDRTARLEQVVSQLIEENRSLRRRVEQAEWRSHSSYHSGTPGEAAVMSPVSFAVNEGHVELASSAVVCGNWWAQAASIGAESNGDKRARAAAAQVKAKGIVEETGAGREALVAEAAKILKSVTLKPLKVFSGSGKAAGDMKENIKGGQPCEIAQWALRKGAARLEKRTRRSLLKGKGNFGRIYLILQVHARKRFRSGYGGHWAGSVEDAQNRAISFEGHRWHATARKELPLWIPSAQEEITSLELTNQAVDRQGISDDSLWFIVKTVVGPEDAERWQGFLIIYVDDLLGFAPVPILRALFEEIQRLWKLSPPEWVNEAASTTFCGLEIKAMKGGGFQISQCKYLQELFTRYGIQCSVSAPLAHWSDPEDEPSASVESIRAELVAVVSGIVAAESVGGILEELICEDIIVSALCDNAATVRAFASSGNRTFKDAVMLAVVQWLQRNSQNRVADGSVAFDAATAYVQTGSRGWPYDEDDDDATLDEEYMCQRGFRAPLPKIPPNSRADAMETLLGVSVDDTHFRQAVLLRKDQVRRCEPREENQQPPSQWNDLDEANYCRL</sequence>
<evidence type="ECO:0000313" key="3">
    <source>
        <dbReference type="EMBL" id="OLP78438.1"/>
    </source>
</evidence>
<dbReference type="EMBL" id="LSRX01001611">
    <property type="protein sequence ID" value="OLP78438.1"/>
    <property type="molecule type" value="Genomic_DNA"/>
</dbReference>
<dbReference type="AlphaFoldDB" id="A0A1Q9C692"/>
<proteinExistence type="predicted"/>
<keyword evidence="4" id="KW-1185">Reference proteome</keyword>
<feature type="region of interest" description="Disordered" evidence="2">
    <location>
        <begin position="1"/>
        <end position="71"/>
    </location>
</feature>
<keyword evidence="1" id="KW-0175">Coiled coil</keyword>
<comment type="caution">
    <text evidence="3">The sequence shown here is derived from an EMBL/GenBank/DDBJ whole genome shotgun (WGS) entry which is preliminary data.</text>
</comment>
<protein>
    <recommendedName>
        <fullName evidence="5">Copia protein</fullName>
    </recommendedName>
</protein>
<dbReference type="OrthoDB" id="449159at2759"/>
<evidence type="ECO:0000256" key="2">
    <source>
        <dbReference type="SAM" id="MobiDB-lite"/>
    </source>
</evidence>